<feature type="transmembrane region" description="Helical" evidence="1">
    <location>
        <begin position="20"/>
        <end position="44"/>
    </location>
</feature>
<dbReference type="PANTHER" id="PTHR10046">
    <property type="entry name" value="ATP DEPENDENT LON PROTEASE FAMILY MEMBER"/>
    <property type="match status" value="1"/>
</dbReference>
<dbReference type="EMBL" id="FMXP01000007">
    <property type="protein sequence ID" value="SDB12942.1"/>
    <property type="molecule type" value="Genomic_DNA"/>
</dbReference>
<reference evidence="4 5" key="1">
    <citation type="submission" date="2016-10" db="EMBL/GenBank/DDBJ databases">
        <authorList>
            <person name="de Groot N.N."/>
        </authorList>
    </citation>
    <scope>NUCLEOTIDE SEQUENCE [LARGE SCALE GENOMIC DNA]</scope>
    <source>
        <strain evidence="4 5">A-4</strain>
    </source>
</reference>
<dbReference type="Proteomes" id="UP000182508">
    <property type="component" value="Unassembled WGS sequence"/>
</dbReference>
<dbReference type="InterPro" id="IPR014721">
    <property type="entry name" value="Ribsml_uS5_D2-typ_fold_subgr"/>
</dbReference>
<evidence type="ECO:0000313" key="5">
    <source>
        <dbReference type="Proteomes" id="UP000182508"/>
    </source>
</evidence>
<gene>
    <name evidence="4" type="ORF">SAMN02910293_00667</name>
</gene>
<dbReference type="InterPro" id="IPR027065">
    <property type="entry name" value="Lon_Prtase"/>
</dbReference>
<dbReference type="Pfam" id="PF05362">
    <property type="entry name" value="Lon_C"/>
    <property type="match status" value="1"/>
</dbReference>
<dbReference type="GO" id="GO:0005524">
    <property type="term" value="F:ATP binding"/>
    <property type="evidence" value="ECO:0007669"/>
    <property type="project" value="InterPro"/>
</dbReference>
<dbReference type="eggNOG" id="COG3480">
    <property type="taxonomic scope" value="Bacteria"/>
</dbReference>
<sequence>MAINTSKKPLKNFKQIFNRLKWWLLGLLAVLVTFSLFVPLPFYMESPGGAYDIRQVLSVDDKDDEADGSYNFVAVSVSRATFAQLVYAWVTPHTEIISAEAMTGGASNDDYLRINDYFMQSSQNTATYQALSLAGKNVELVYKGVYILSVNDNSTFKGILNIADTVTGVNGKTFDSSVELIAYVSKLKLKSDVTVQYTSSGEEKEAKGKVIKLDNGKNGIGISLVDHTGVASDIDVHFYTEGVGGPSAGLMFTLDIYDQLVDEDLRKGRIIAGTGTIESDGSVGDIGGAALKVVAADEIGADVFFVPNNPVNEEILKEYPDTKTNYEEALEAAKAIGTDMKIVPVTTAKEAIEYLEKTS</sequence>
<evidence type="ECO:0000313" key="4">
    <source>
        <dbReference type="EMBL" id="SDB12942.1"/>
    </source>
</evidence>
<dbReference type="GO" id="GO:0004176">
    <property type="term" value="F:ATP-dependent peptidase activity"/>
    <property type="evidence" value="ECO:0007669"/>
    <property type="project" value="InterPro"/>
</dbReference>
<dbReference type="NCBIfam" id="NF041438">
    <property type="entry name" value="SepM_fam_S16"/>
    <property type="match status" value="1"/>
</dbReference>
<evidence type="ECO:0000259" key="2">
    <source>
        <dbReference type="Pfam" id="PF05362"/>
    </source>
</evidence>
<accession>A0A1G6AX26</accession>
<dbReference type="InterPro" id="IPR008269">
    <property type="entry name" value="Lon_proteolytic"/>
</dbReference>
<dbReference type="Pfam" id="PF13180">
    <property type="entry name" value="PDZ_2"/>
    <property type="match status" value="1"/>
</dbReference>
<dbReference type="AlphaFoldDB" id="A0A1G6AX26"/>
<dbReference type="InterPro" id="IPR001478">
    <property type="entry name" value="PDZ"/>
</dbReference>
<dbReference type="STRING" id="439219.SAMN02910293_00667"/>
<dbReference type="InterPro" id="IPR020568">
    <property type="entry name" value="Ribosomal_Su5_D2-typ_SF"/>
</dbReference>
<evidence type="ECO:0000256" key="1">
    <source>
        <dbReference type="SAM" id="Phobius"/>
    </source>
</evidence>
<evidence type="ECO:0000259" key="3">
    <source>
        <dbReference type="Pfam" id="PF13180"/>
    </source>
</evidence>
<organism evidence="4 5">
    <name type="scientific">Streptococcus henryi</name>
    <dbReference type="NCBI Taxonomy" id="439219"/>
    <lineage>
        <taxon>Bacteria</taxon>
        <taxon>Bacillati</taxon>
        <taxon>Bacillota</taxon>
        <taxon>Bacilli</taxon>
        <taxon>Lactobacillales</taxon>
        <taxon>Streptococcaceae</taxon>
        <taxon>Streptococcus</taxon>
    </lineage>
</organism>
<protein>
    <submittedName>
        <fullName evidence="4">PDZ domain-containing protein</fullName>
    </submittedName>
</protein>
<keyword evidence="1" id="KW-1133">Transmembrane helix</keyword>
<dbReference type="GO" id="GO:0004252">
    <property type="term" value="F:serine-type endopeptidase activity"/>
    <property type="evidence" value="ECO:0007669"/>
    <property type="project" value="InterPro"/>
</dbReference>
<dbReference type="SUPFAM" id="SSF54211">
    <property type="entry name" value="Ribosomal protein S5 domain 2-like"/>
    <property type="match status" value="1"/>
</dbReference>
<dbReference type="Gene3D" id="3.30.230.10">
    <property type="match status" value="1"/>
</dbReference>
<proteinExistence type="predicted"/>
<feature type="domain" description="Lon proteolytic" evidence="2">
    <location>
        <begin position="232"/>
        <end position="322"/>
    </location>
</feature>
<keyword evidence="1" id="KW-0812">Transmembrane</keyword>
<name>A0A1G6AX26_9STRE</name>
<feature type="domain" description="PDZ" evidence="3">
    <location>
        <begin position="137"/>
        <end position="207"/>
    </location>
</feature>
<dbReference type="GO" id="GO:0030163">
    <property type="term" value="P:protein catabolic process"/>
    <property type="evidence" value="ECO:0007669"/>
    <property type="project" value="InterPro"/>
</dbReference>
<keyword evidence="5" id="KW-1185">Reference proteome</keyword>
<keyword evidence="1" id="KW-0472">Membrane</keyword>
<dbReference type="GO" id="GO:0006508">
    <property type="term" value="P:proteolysis"/>
    <property type="evidence" value="ECO:0007669"/>
    <property type="project" value="InterPro"/>
</dbReference>